<evidence type="ECO:0000313" key="3">
    <source>
        <dbReference type="Proteomes" id="UP000734823"/>
    </source>
</evidence>
<protein>
    <submittedName>
        <fullName evidence="2">NAD-dependent epimerase/dehydratase family protein</fullName>
    </submittedName>
</protein>
<accession>A0ABR7L9G8</accession>
<keyword evidence="3" id="KW-1185">Reference proteome</keyword>
<gene>
    <name evidence="2" type="ORF">GPZ80_19425</name>
</gene>
<dbReference type="Pfam" id="PF01370">
    <property type="entry name" value="Epimerase"/>
    <property type="match status" value="1"/>
</dbReference>
<evidence type="ECO:0000259" key="1">
    <source>
        <dbReference type="Pfam" id="PF01370"/>
    </source>
</evidence>
<dbReference type="Proteomes" id="UP000734823">
    <property type="component" value="Unassembled WGS sequence"/>
</dbReference>
<proteinExistence type="predicted"/>
<sequence>MGHICVIGGTRFFGKALVRRLLGAGHKVTVLTRGRSGDDFGQTVSRLSADANDVAALSEAVAGHEFDAVVHQMCYSPVTALAAAKAFQGRTRRLVMTSTIEVYTTVPGIRPFAAAADLDPADHGYDVSLPWLDPDFADAHYGEGKRQAESALTDAAEFPVAFARAGHVLAEGEFTGRLAFHVDRVLAGARIVTHRVPGRSSFAHAEEIAGYLAWLSGSSVTGPVNASSPDGLSARELCAVIEDVTGRAAVVEELDDPEGDPDLSPFSYQADFGMLVEHEFSPVRAWLPEVVRREVSGR</sequence>
<dbReference type="RefSeq" id="WP_187222031.1">
    <property type="nucleotide sequence ID" value="NZ_JABVED010000011.1"/>
</dbReference>
<dbReference type="InterPro" id="IPR036291">
    <property type="entry name" value="NAD(P)-bd_dom_sf"/>
</dbReference>
<dbReference type="InterPro" id="IPR001509">
    <property type="entry name" value="Epimerase_deHydtase"/>
</dbReference>
<name>A0ABR7L9G8_9PSEU</name>
<evidence type="ECO:0000313" key="2">
    <source>
        <dbReference type="EMBL" id="MBC6449338.1"/>
    </source>
</evidence>
<organism evidence="2 3">
    <name type="scientific">Actinokineospora xionganensis</name>
    <dbReference type="NCBI Taxonomy" id="2684470"/>
    <lineage>
        <taxon>Bacteria</taxon>
        <taxon>Bacillati</taxon>
        <taxon>Actinomycetota</taxon>
        <taxon>Actinomycetes</taxon>
        <taxon>Pseudonocardiales</taxon>
        <taxon>Pseudonocardiaceae</taxon>
        <taxon>Actinokineospora</taxon>
    </lineage>
</organism>
<dbReference type="Gene3D" id="3.40.50.720">
    <property type="entry name" value="NAD(P)-binding Rossmann-like Domain"/>
    <property type="match status" value="1"/>
</dbReference>
<comment type="caution">
    <text evidence="2">The sequence shown here is derived from an EMBL/GenBank/DDBJ whole genome shotgun (WGS) entry which is preliminary data.</text>
</comment>
<dbReference type="EMBL" id="JABVED010000011">
    <property type="protein sequence ID" value="MBC6449338.1"/>
    <property type="molecule type" value="Genomic_DNA"/>
</dbReference>
<feature type="domain" description="NAD-dependent epimerase/dehydratase" evidence="1">
    <location>
        <begin position="4"/>
        <end position="72"/>
    </location>
</feature>
<dbReference type="SUPFAM" id="SSF51735">
    <property type="entry name" value="NAD(P)-binding Rossmann-fold domains"/>
    <property type="match status" value="1"/>
</dbReference>
<reference evidence="2 3" key="1">
    <citation type="submission" date="2020-06" db="EMBL/GenBank/DDBJ databases">
        <title>Actinokineospora xiongansis sp. nov., isolated from soil of Baiyangdian.</title>
        <authorList>
            <person name="Zhang X."/>
        </authorList>
    </citation>
    <scope>NUCLEOTIDE SEQUENCE [LARGE SCALE GENOMIC DNA]</scope>
    <source>
        <strain evidence="2 3">HBU206404</strain>
    </source>
</reference>